<dbReference type="AlphaFoldDB" id="A0A8X6HJ98"/>
<proteinExistence type="predicted"/>
<protein>
    <submittedName>
        <fullName evidence="1">Uncharacterized protein</fullName>
    </submittedName>
</protein>
<keyword evidence="2" id="KW-1185">Reference proteome</keyword>
<comment type="caution">
    <text evidence="1">The sequence shown here is derived from an EMBL/GenBank/DDBJ whole genome shotgun (WGS) entry which is preliminary data.</text>
</comment>
<dbReference type="EMBL" id="BMAO01018529">
    <property type="protein sequence ID" value="GFR24093.1"/>
    <property type="molecule type" value="Genomic_DNA"/>
</dbReference>
<reference evidence="1" key="1">
    <citation type="submission" date="2020-07" db="EMBL/GenBank/DDBJ databases">
        <title>Multicomponent nature underlies the extraordinary mechanical properties of spider dragline silk.</title>
        <authorList>
            <person name="Kono N."/>
            <person name="Nakamura H."/>
            <person name="Mori M."/>
            <person name="Yoshida Y."/>
            <person name="Ohtoshi R."/>
            <person name="Malay A.D."/>
            <person name="Moran D.A.P."/>
            <person name="Tomita M."/>
            <person name="Numata K."/>
            <person name="Arakawa K."/>
        </authorList>
    </citation>
    <scope>NUCLEOTIDE SEQUENCE</scope>
</reference>
<evidence type="ECO:0000313" key="2">
    <source>
        <dbReference type="Proteomes" id="UP000887116"/>
    </source>
</evidence>
<dbReference type="Proteomes" id="UP000887116">
    <property type="component" value="Unassembled WGS sequence"/>
</dbReference>
<accession>A0A8X6HJ98</accession>
<name>A0A8X6HJ98_TRICU</name>
<sequence length="159" mass="19016">MISEGYGSGQLHEFDVKLTISLEGIATVELMPLFEERLQSAVRCEYRQLIYRSFLQVQRRQLFLDKNFASYVCLYATGMDHDAIIMDDDTRIHRVHVGNEYMRFSGFHCDEIIRIACRFKNLRQVLESLTWNKRFRNIFPWHPKCWNRMSKNDPQTLLF</sequence>
<gene>
    <name evidence="1" type="ORF">TNCT_727561</name>
</gene>
<organism evidence="1 2">
    <name type="scientific">Trichonephila clavata</name>
    <name type="common">Joro spider</name>
    <name type="synonym">Nephila clavata</name>
    <dbReference type="NCBI Taxonomy" id="2740835"/>
    <lineage>
        <taxon>Eukaryota</taxon>
        <taxon>Metazoa</taxon>
        <taxon>Ecdysozoa</taxon>
        <taxon>Arthropoda</taxon>
        <taxon>Chelicerata</taxon>
        <taxon>Arachnida</taxon>
        <taxon>Araneae</taxon>
        <taxon>Araneomorphae</taxon>
        <taxon>Entelegynae</taxon>
        <taxon>Araneoidea</taxon>
        <taxon>Nephilidae</taxon>
        <taxon>Trichonephila</taxon>
    </lineage>
</organism>
<evidence type="ECO:0000313" key="1">
    <source>
        <dbReference type="EMBL" id="GFR24093.1"/>
    </source>
</evidence>